<evidence type="ECO:0000313" key="3">
    <source>
        <dbReference type="Proteomes" id="UP001500851"/>
    </source>
</evidence>
<accession>A0ABN2LQS9</accession>
<evidence type="ECO:0000313" key="2">
    <source>
        <dbReference type="EMBL" id="GAA1797045.1"/>
    </source>
</evidence>
<dbReference type="Proteomes" id="UP001500851">
    <property type="component" value="Unassembled WGS sequence"/>
</dbReference>
<feature type="compositionally biased region" description="Low complexity" evidence="1">
    <location>
        <begin position="13"/>
        <end position="30"/>
    </location>
</feature>
<gene>
    <name evidence="2" type="ORF">GCM10009768_27550</name>
</gene>
<feature type="region of interest" description="Disordered" evidence="1">
    <location>
        <begin position="13"/>
        <end position="36"/>
    </location>
</feature>
<comment type="caution">
    <text evidence="2">The sequence shown here is derived from an EMBL/GenBank/DDBJ whole genome shotgun (WGS) entry which is preliminary data.</text>
</comment>
<sequence>MGPVDRVVAASEPSALRAELSSSAASTTSSSRDHPSYALSRDYVIRLFAKKNQISLQFNLE</sequence>
<organism evidence="2 3">
    <name type="scientific">Leucobacter iarius</name>
    <dbReference type="NCBI Taxonomy" id="333963"/>
    <lineage>
        <taxon>Bacteria</taxon>
        <taxon>Bacillati</taxon>
        <taxon>Actinomycetota</taxon>
        <taxon>Actinomycetes</taxon>
        <taxon>Micrococcales</taxon>
        <taxon>Microbacteriaceae</taxon>
        <taxon>Leucobacter</taxon>
    </lineage>
</organism>
<name>A0ABN2LQS9_9MICO</name>
<dbReference type="EMBL" id="BAAAOB010000004">
    <property type="protein sequence ID" value="GAA1797045.1"/>
    <property type="molecule type" value="Genomic_DNA"/>
</dbReference>
<protein>
    <submittedName>
        <fullName evidence="2">Uncharacterized protein</fullName>
    </submittedName>
</protein>
<reference evidence="2 3" key="1">
    <citation type="journal article" date="2019" name="Int. J. Syst. Evol. Microbiol.">
        <title>The Global Catalogue of Microorganisms (GCM) 10K type strain sequencing project: providing services to taxonomists for standard genome sequencing and annotation.</title>
        <authorList>
            <consortium name="The Broad Institute Genomics Platform"/>
            <consortium name="The Broad Institute Genome Sequencing Center for Infectious Disease"/>
            <person name="Wu L."/>
            <person name="Ma J."/>
        </authorList>
    </citation>
    <scope>NUCLEOTIDE SEQUENCE [LARGE SCALE GENOMIC DNA]</scope>
    <source>
        <strain evidence="2 3">JCM 14736</strain>
    </source>
</reference>
<evidence type="ECO:0000256" key="1">
    <source>
        <dbReference type="SAM" id="MobiDB-lite"/>
    </source>
</evidence>
<keyword evidence="3" id="KW-1185">Reference proteome</keyword>
<proteinExistence type="predicted"/>